<accession>A0A2P2NIL7</accession>
<protein>
    <submittedName>
        <fullName evidence="1">Uncharacterized protein MANES_03G089900</fullName>
    </submittedName>
</protein>
<reference evidence="1" key="1">
    <citation type="submission" date="2018-02" db="EMBL/GenBank/DDBJ databases">
        <title>Rhizophora mucronata_Transcriptome.</title>
        <authorList>
            <person name="Meera S.P."/>
            <person name="Sreeshan A."/>
            <person name="Augustine A."/>
        </authorList>
    </citation>
    <scope>NUCLEOTIDE SEQUENCE</scope>
    <source>
        <tissue evidence="1">Leaf</tissue>
    </source>
</reference>
<sequence>MRLFRGKENSESELSSFDVSLFSEYIWYFDLVFAQWMVCVFFSSSLLSDLKGIWEELTHWLYVFLIWPHRIWN</sequence>
<dbReference type="EMBL" id="GGEC01061864">
    <property type="protein sequence ID" value="MBX42348.1"/>
    <property type="molecule type" value="Transcribed_RNA"/>
</dbReference>
<proteinExistence type="predicted"/>
<organism evidence="1">
    <name type="scientific">Rhizophora mucronata</name>
    <name type="common">Asiatic mangrove</name>
    <dbReference type="NCBI Taxonomy" id="61149"/>
    <lineage>
        <taxon>Eukaryota</taxon>
        <taxon>Viridiplantae</taxon>
        <taxon>Streptophyta</taxon>
        <taxon>Embryophyta</taxon>
        <taxon>Tracheophyta</taxon>
        <taxon>Spermatophyta</taxon>
        <taxon>Magnoliopsida</taxon>
        <taxon>eudicotyledons</taxon>
        <taxon>Gunneridae</taxon>
        <taxon>Pentapetalae</taxon>
        <taxon>rosids</taxon>
        <taxon>fabids</taxon>
        <taxon>Malpighiales</taxon>
        <taxon>Rhizophoraceae</taxon>
        <taxon>Rhizophora</taxon>
    </lineage>
</organism>
<dbReference type="AlphaFoldDB" id="A0A2P2NIL7"/>
<name>A0A2P2NIL7_RHIMU</name>
<evidence type="ECO:0000313" key="1">
    <source>
        <dbReference type="EMBL" id="MBX42348.1"/>
    </source>
</evidence>